<dbReference type="SUPFAM" id="SSF53448">
    <property type="entry name" value="Nucleotide-diphospho-sugar transferases"/>
    <property type="match status" value="1"/>
</dbReference>
<feature type="domain" description="Glycosyltransferase 2-like" evidence="1">
    <location>
        <begin position="8"/>
        <end position="111"/>
    </location>
</feature>
<protein>
    <recommendedName>
        <fullName evidence="1">Glycosyltransferase 2-like domain-containing protein</fullName>
    </recommendedName>
</protein>
<reference evidence="2" key="1">
    <citation type="journal article" date="2015" name="Nature">
        <title>Complex archaea that bridge the gap between prokaryotes and eukaryotes.</title>
        <authorList>
            <person name="Spang A."/>
            <person name="Saw J.H."/>
            <person name="Jorgensen S.L."/>
            <person name="Zaremba-Niedzwiedzka K."/>
            <person name="Martijn J."/>
            <person name="Lind A.E."/>
            <person name="van Eijk R."/>
            <person name="Schleper C."/>
            <person name="Guy L."/>
            <person name="Ettema T.J."/>
        </authorList>
    </citation>
    <scope>NUCLEOTIDE SEQUENCE</scope>
</reference>
<feature type="non-terminal residue" evidence="2">
    <location>
        <position position="286"/>
    </location>
</feature>
<name>A0A0F9CGJ6_9ZZZZ</name>
<gene>
    <name evidence="2" type="ORF">LCGC14_2612690</name>
</gene>
<evidence type="ECO:0000259" key="1">
    <source>
        <dbReference type="Pfam" id="PF00535"/>
    </source>
</evidence>
<comment type="caution">
    <text evidence="2">The sequence shown here is derived from an EMBL/GenBank/DDBJ whole genome shotgun (WGS) entry which is preliminary data.</text>
</comment>
<dbReference type="PANTHER" id="PTHR22916">
    <property type="entry name" value="GLYCOSYLTRANSFERASE"/>
    <property type="match status" value="1"/>
</dbReference>
<dbReference type="PANTHER" id="PTHR22916:SF3">
    <property type="entry name" value="UDP-GLCNAC:BETAGAL BETA-1,3-N-ACETYLGLUCOSAMINYLTRANSFERASE-LIKE PROTEIN 1"/>
    <property type="match status" value="1"/>
</dbReference>
<organism evidence="2">
    <name type="scientific">marine sediment metagenome</name>
    <dbReference type="NCBI Taxonomy" id="412755"/>
    <lineage>
        <taxon>unclassified sequences</taxon>
        <taxon>metagenomes</taxon>
        <taxon>ecological metagenomes</taxon>
    </lineage>
</organism>
<dbReference type="Pfam" id="PF00535">
    <property type="entry name" value="Glycos_transf_2"/>
    <property type="match status" value="1"/>
</dbReference>
<evidence type="ECO:0000313" key="2">
    <source>
        <dbReference type="EMBL" id="KKL04776.1"/>
    </source>
</evidence>
<accession>A0A0F9CGJ6</accession>
<sequence length="286" mass="33214">MSTVPIISALICTRNRSHLLEKCVNSLINQSLDGKKYEIIVVDNDSTDDTQNVLSKYEREHQLHAIIEPEIGLSKARNTGWKYSKTQYIGFIDDDAIASNIWLESALYCFKKATPQPAGLAGPIYLNWEVNSPPWINEDLKTTLGKVYWGDKPFRLTTSHNIIGANCFFSKQQLESCNGFDERFGRKDKLLLSGEEIQLQRRIEAKGGYFYYHSDISIWHHVPVERVKPSWFYRRYYWGGITDFFMNKSLEDFKRNSPLSSKPFSEIENRLNQVKRFSKNTLWSFG</sequence>
<dbReference type="EMBL" id="LAZR01044390">
    <property type="protein sequence ID" value="KKL04776.1"/>
    <property type="molecule type" value="Genomic_DNA"/>
</dbReference>
<dbReference type="InterPro" id="IPR001173">
    <property type="entry name" value="Glyco_trans_2-like"/>
</dbReference>
<dbReference type="Gene3D" id="3.90.550.10">
    <property type="entry name" value="Spore Coat Polysaccharide Biosynthesis Protein SpsA, Chain A"/>
    <property type="match status" value="1"/>
</dbReference>
<dbReference type="AlphaFoldDB" id="A0A0F9CGJ6"/>
<proteinExistence type="predicted"/>
<dbReference type="InterPro" id="IPR029044">
    <property type="entry name" value="Nucleotide-diphossugar_trans"/>
</dbReference>
<dbReference type="GO" id="GO:0016758">
    <property type="term" value="F:hexosyltransferase activity"/>
    <property type="evidence" value="ECO:0007669"/>
    <property type="project" value="UniProtKB-ARBA"/>
</dbReference>